<feature type="compositionally biased region" description="Polar residues" evidence="10">
    <location>
        <begin position="407"/>
        <end position="438"/>
    </location>
</feature>
<keyword evidence="4 11" id="KW-0812">Transmembrane</keyword>
<dbReference type="SMART" id="SM00034">
    <property type="entry name" value="CLECT"/>
    <property type="match status" value="1"/>
</dbReference>
<dbReference type="Proteomes" id="UP001369086">
    <property type="component" value="Unassembled WGS sequence"/>
</dbReference>
<comment type="caution">
    <text evidence="14">The sequence shown here is derived from an EMBL/GenBank/DDBJ whole genome shotgun (WGS) entry which is preliminary data.</text>
</comment>
<gene>
    <name evidence="14" type="ORF">HHUSO_G19722</name>
</gene>
<dbReference type="InterPro" id="IPR049883">
    <property type="entry name" value="NOTCH1_EGF-like"/>
</dbReference>
<sequence>MHLWIYLVFFWKVILCEPLKDHMLCTDLFTCYSAHYTSVAYDSAFCENKGVLTTMSTEQENQSILQLLENTNSGNVSFWIGLKREKQQCTQKELKLRGFSWKDGGSNQTEVSKWIKEPALTCTGSRCGTLKVSLNRNKVVQEWGWEEENCKKLYGFICKYQDKEMCKALQMKGMSIVNYTAHYQLTMLQYLPSKTLANVTCQSGKTVLLKCQNQTWQLTSSVYTDLEYMCLCKEGHTQSDAGKCVDIDECKKNPCEFKCVNTVGSFACECDKSKGYALGEDKKSCICQKGIRIGSGSTTMPFADITSIANDMAPNADEKHLTESSTRLSSTHQPLNERNPAPTSASGVTSPVHDEDFKSKETRSNVFIPIVVGIVVLVLLIVIVVGVFKCCFRKSSKTLKSRKREPSNGSIDLSAKNTDSAQHVNENAIENENNYVAS</sequence>
<dbReference type="InterPro" id="IPR018097">
    <property type="entry name" value="EGF_Ca-bd_CS"/>
</dbReference>
<dbReference type="PROSITE" id="PS00010">
    <property type="entry name" value="ASX_HYDROXYL"/>
    <property type="match status" value="1"/>
</dbReference>
<feature type="signal peptide" evidence="12">
    <location>
        <begin position="1"/>
        <end position="16"/>
    </location>
</feature>
<feature type="region of interest" description="Disordered" evidence="10">
    <location>
        <begin position="316"/>
        <end position="356"/>
    </location>
</feature>
<name>A0ABR0Z357_HUSHU</name>
<organism evidence="14 15">
    <name type="scientific">Huso huso</name>
    <name type="common">Beluga</name>
    <name type="synonym">Acipenser huso</name>
    <dbReference type="NCBI Taxonomy" id="61971"/>
    <lineage>
        <taxon>Eukaryota</taxon>
        <taxon>Metazoa</taxon>
        <taxon>Chordata</taxon>
        <taxon>Craniata</taxon>
        <taxon>Vertebrata</taxon>
        <taxon>Euteleostomi</taxon>
        <taxon>Actinopterygii</taxon>
        <taxon>Chondrostei</taxon>
        <taxon>Acipenseriformes</taxon>
        <taxon>Acipenseridae</taxon>
        <taxon>Huso</taxon>
    </lineage>
</organism>
<dbReference type="PROSITE" id="PS50041">
    <property type="entry name" value="C_TYPE_LECTIN_2"/>
    <property type="match status" value="1"/>
</dbReference>
<dbReference type="Gene3D" id="3.10.100.10">
    <property type="entry name" value="Mannose-Binding Protein A, subunit A"/>
    <property type="match status" value="1"/>
</dbReference>
<evidence type="ECO:0000256" key="9">
    <source>
        <dbReference type="ARBA" id="ARBA00023157"/>
    </source>
</evidence>
<dbReference type="SMART" id="SM00179">
    <property type="entry name" value="EGF_CA"/>
    <property type="match status" value="1"/>
</dbReference>
<keyword evidence="8 11" id="KW-0472">Membrane</keyword>
<dbReference type="InterPro" id="IPR000742">
    <property type="entry name" value="EGF"/>
</dbReference>
<accession>A0ABR0Z357</accession>
<reference evidence="14 15" key="1">
    <citation type="submission" date="2021-05" db="EMBL/GenBank/DDBJ databases">
        <authorList>
            <person name="Zahm M."/>
            <person name="Klopp C."/>
            <person name="Cabau C."/>
            <person name="Kuhl H."/>
            <person name="Suciu R."/>
            <person name="Ciorpac M."/>
            <person name="Holostenco D."/>
            <person name="Gessner J."/>
            <person name="Wuertz S."/>
            <person name="Hohne C."/>
            <person name="Stock M."/>
            <person name="Gislard M."/>
            <person name="Lluch J."/>
            <person name="Milhes M."/>
            <person name="Lampietro C."/>
            <person name="Lopez Roques C."/>
            <person name="Donnadieu C."/>
            <person name="Du K."/>
            <person name="Schartl M."/>
            <person name="Guiguen Y."/>
        </authorList>
    </citation>
    <scope>NUCLEOTIDE SEQUENCE [LARGE SCALE GENOMIC DNA]</scope>
    <source>
        <strain evidence="14">Hh-F2</strain>
        <tissue evidence="14">Blood</tissue>
    </source>
</reference>
<evidence type="ECO:0000256" key="3">
    <source>
        <dbReference type="ARBA" id="ARBA00022553"/>
    </source>
</evidence>
<evidence type="ECO:0000256" key="8">
    <source>
        <dbReference type="ARBA" id="ARBA00023136"/>
    </source>
</evidence>
<evidence type="ECO:0000256" key="5">
    <source>
        <dbReference type="ARBA" id="ARBA00022729"/>
    </source>
</evidence>
<evidence type="ECO:0000256" key="4">
    <source>
        <dbReference type="ARBA" id="ARBA00022692"/>
    </source>
</evidence>
<evidence type="ECO:0000256" key="11">
    <source>
        <dbReference type="SAM" id="Phobius"/>
    </source>
</evidence>
<dbReference type="SUPFAM" id="SSF56436">
    <property type="entry name" value="C-type lectin-like"/>
    <property type="match status" value="1"/>
</dbReference>
<dbReference type="Pfam" id="PF07645">
    <property type="entry name" value="EGF_CA"/>
    <property type="match status" value="1"/>
</dbReference>
<keyword evidence="2" id="KW-0245">EGF-like domain</keyword>
<evidence type="ECO:0000256" key="6">
    <source>
        <dbReference type="ARBA" id="ARBA00022734"/>
    </source>
</evidence>
<evidence type="ECO:0000313" key="15">
    <source>
        <dbReference type="Proteomes" id="UP001369086"/>
    </source>
</evidence>
<dbReference type="InterPro" id="IPR016187">
    <property type="entry name" value="CTDL_fold"/>
</dbReference>
<keyword evidence="5 12" id="KW-0732">Signal</keyword>
<protein>
    <submittedName>
        <fullName evidence="14">C-type lectin domain family 14 member A</fullName>
    </submittedName>
</protein>
<dbReference type="InterPro" id="IPR016186">
    <property type="entry name" value="C-type_lectin-like/link_sf"/>
</dbReference>
<evidence type="ECO:0000256" key="10">
    <source>
        <dbReference type="SAM" id="MobiDB-lite"/>
    </source>
</evidence>
<feature type="transmembrane region" description="Helical" evidence="11">
    <location>
        <begin position="366"/>
        <end position="392"/>
    </location>
</feature>
<keyword evidence="7 11" id="KW-1133">Transmembrane helix</keyword>
<feature type="chain" id="PRO_5045240218" evidence="12">
    <location>
        <begin position="17"/>
        <end position="438"/>
    </location>
</feature>
<proteinExistence type="predicted"/>
<feature type="region of interest" description="Disordered" evidence="10">
    <location>
        <begin position="399"/>
        <end position="438"/>
    </location>
</feature>
<keyword evidence="9" id="KW-1015">Disulfide bond</keyword>
<comment type="subcellular location">
    <subcellularLocation>
        <location evidence="1">Membrane</location>
        <topology evidence="1">Single-pass type I membrane protein</topology>
    </subcellularLocation>
</comment>
<dbReference type="InterPro" id="IPR001304">
    <property type="entry name" value="C-type_lectin-like"/>
</dbReference>
<evidence type="ECO:0000256" key="12">
    <source>
        <dbReference type="SAM" id="SignalP"/>
    </source>
</evidence>
<keyword evidence="6" id="KW-0430">Lectin</keyword>
<dbReference type="InterPro" id="IPR000152">
    <property type="entry name" value="EGF-type_Asp/Asn_hydroxyl_site"/>
</dbReference>
<evidence type="ECO:0000256" key="2">
    <source>
        <dbReference type="ARBA" id="ARBA00022536"/>
    </source>
</evidence>
<feature type="compositionally biased region" description="Polar residues" evidence="10">
    <location>
        <begin position="323"/>
        <end position="349"/>
    </location>
</feature>
<feature type="domain" description="C-type lectin" evidence="13">
    <location>
        <begin position="31"/>
        <end position="159"/>
    </location>
</feature>
<evidence type="ECO:0000259" key="13">
    <source>
        <dbReference type="PROSITE" id="PS50041"/>
    </source>
</evidence>
<keyword evidence="15" id="KW-1185">Reference proteome</keyword>
<evidence type="ECO:0000256" key="1">
    <source>
        <dbReference type="ARBA" id="ARBA00004479"/>
    </source>
</evidence>
<dbReference type="SMART" id="SM00181">
    <property type="entry name" value="EGF"/>
    <property type="match status" value="2"/>
</dbReference>
<dbReference type="InterPro" id="IPR001881">
    <property type="entry name" value="EGF-like_Ca-bd_dom"/>
</dbReference>
<evidence type="ECO:0000313" key="14">
    <source>
        <dbReference type="EMBL" id="KAK6479071.1"/>
    </source>
</evidence>
<dbReference type="SUPFAM" id="SSF57196">
    <property type="entry name" value="EGF/Laminin"/>
    <property type="match status" value="1"/>
</dbReference>
<dbReference type="PROSITE" id="PS01187">
    <property type="entry name" value="EGF_CA"/>
    <property type="match status" value="1"/>
</dbReference>
<dbReference type="EMBL" id="JAHFZB010000018">
    <property type="protein sequence ID" value="KAK6479071.1"/>
    <property type="molecule type" value="Genomic_DNA"/>
</dbReference>
<evidence type="ECO:0000256" key="7">
    <source>
        <dbReference type="ARBA" id="ARBA00022989"/>
    </source>
</evidence>
<dbReference type="InterPro" id="IPR051505">
    <property type="entry name" value="C-type_lectin_domain"/>
</dbReference>
<dbReference type="PANTHER" id="PTHR14789">
    <property type="entry name" value="CHONDROLECTIN VARIANT CHODLFDELTAE"/>
    <property type="match status" value="1"/>
</dbReference>
<dbReference type="CDD" id="cd00054">
    <property type="entry name" value="EGF_CA"/>
    <property type="match status" value="1"/>
</dbReference>
<dbReference type="PANTHER" id="PTHR14789:SF8">
    <property type="entry name" value="C-TYPE LECTIN DOMAIN FAMILY 14 MEMBER A PRECURSOR-RELATED"/>
    <property type="match status" value="1"/>
</dbReference>
<dbReference type="Gene3D" id="2.10.25.10">
    <property type="entry name" value="Laminin"/>
    <property type="match status" value="1"/>
</dbReference>
<keyword evidence="3" id="KW-0597">Phosphoprotein</keyword>